<proteinExistence type="predicted"/>
<protein>
    <submittedName>
        <fullName evidence="1">Uncharacterized protein</fullName>
    </submittedName>
</protein>
<evidence type="ECO:0000313" key="2">
    <source>
        <dbReference type="Proteomes" id="UP000591542"/>
    </source>
</evidence>
<accession>A0AC60W9P4</accession>
<dbReference type="Proteomes" id="UP000591542">
    <property type="component" value="Unassembled WGS sequence"/>
</dbReference>
<feature type="non-terminal residue" evidence="1">
    <location>
        <position position="1"/>
    </location>
</feature>
<evidence type="ECO:0000313" key="1">
    <source>
        <dbReference type="EMBL" id="MBA4463758.1"/>
    </source>
</evidence>
<sequence>QIFEEDVFYTFPPSHEAKQLLRKFAHKLSPEESEILNEIVEIQRKRDAAYAY</sequence>
<comment type="caution">
    <text evidence="1">The sequence shown here is derived from an EMBL/GenBank/DDBJ whole genome shotgun (WGS) entry which is preliminary data.</text>
</comment>
<reference evidence="1 2" key="1">
    <citation type="journal article" date="2020" name="Appl. Environ. Microbiol.">
        <title>Genomic Characteristics of a Novel Species of Ammonia-Oxidizing Archaea from the Jiulong River Estuary.</title>
        <authorList>
            <person name="Zou D."/>
            <person name="Wan R."/>
            <person name="Han L."/>
            <person name="Xu M.N."/>
            <person name="Liu Y."/>
            <person name="Liu H."/>
            <person name="Kao S.J."/>
            <person name="Li M."/>
        </authorList>
    </citation>
    <scope>NUCLEOTIDE SEQUENCE [LARGE SCALE GENOMIC DNA]</scope>
    <source>
        <strain evidence="1">S2bin1</strain>
    </source>
</reference>
<dbReference type="EMBL" id="JACEMX010000133">
    <property type="protein sequence ID" value="MBA4463758.1"/>
    <property type="molecule type" value="Genomic_DNA"/>
</dbReference>
<gene>
    <name evidence="1" type="ORF">H2B01_06210</name>
</gene>
<name>A0AC60W9P4_9ARCH</name>
<organism evidence="1 2">
    <name type="scientific">Candidatus Nitrosomaritimum aestuariumsis</name>
    <dbReference type="NCBI Taxonomy" id="3342354"/>
    <lineage>
        <taxon>Archaea</taxon>
        <taxon>Nitrososphaerota</taxon>
        <taxon>Nitrososphaeria</taxon>
        <taxon>Nitrosopumilales</taxon>
        <taxon>Nitrosopumilaceae</taxon>
        <taxon>Candidatus Nitrosomaritimum</taxon>
    </lineage>
</organism>